<evidence type="ECO:0000256" key="2">
    <source>
        <dbReference type="ARBA" id="ARBA00022475"/>
    </source>
</evidence>
<dbReference type="Gene3D" id="1.10.8.500">
    <property type="entry name" value="HAMP domain in histidine kinase"/>
    <property type="match status" value="1"/>
</dbReference>
<proteinExistence type="predicted"/>
<dbReference type="EMBL" id="BMHP01000003">
    <property type="protein sequence ID" value="GGD78478.1"/>
    <property type="molecule type" value="Genomic_DNA"/>
</dbReference>
<evidence type="ECO:0000313" key="10">
    <source>
        <dbReference type="Proteomes" id="UP000612456"/>
    </source>
</evidence>
<organism evidence="9 10">
    <name type="scientific">Paenibacillus nasutitermitis</name>
    <dbReference type="NCBI Taxonomy" id="1652958"/>
    <lineage>
        <taxon>Bacteria</taxon>
        <taxon>Bacillati</taxon>
        <taxon>Bacillota</taxon>
        <taxon>Bacilli</taxon>
        <taxon>Bacillales</taxon>
        <taxon>Paenibacillaceae</taxon>
        <taxon>Paenibacillus</taxon>
    </lineage>
</organism>
<feature type="transmembrane region" description="Helical" evidence="7">
    <location>
        <begin position="21"/>
        <end position="42"/>
    </location>
</feature>
<keyword evidence="7" id="KW-1133">Transmembrane helix</keyword>
<dbReference type="Proteomes" id="UP000612456">
    <property type="component" value="Unassembled WGS sequence"/>
</dbReference>
<comment type="subcellular location">
    <subcellularLocation>
        <location evidence="1">Cell membrane</location>
        <topology evidence="1">Multi-pass membrane protein</topology>
    </subcellularLocation>
</comment>
<dbReference type="InterPro" id="IPR003594">
    <property type="entry name" value="HATPase_dom"/>
</dbReference>
<dbReference type="Gene3D" id="3.30.565.10">
    <property type="entry name" value="Histidine kinase-like ATPase, C-terminal domain"/>
    <property type="match status" value="1"/>
</dbReference>
<gene>
    <name evidence="9" type="ORF">GCM10010911_40650</name>
</gene>
<dbReference type="SMART" id="SM00304">
    <property type="entry name" value="HAMP"/>
    <property type="match status" value="1"/>
</dbReference>
<accession>A0A916Z798</accession>
<feature type="domain" description="HAMP" evidence="8">
    <location>
        <begin position="331"/>
        <end position="383"/>
    </location>
</feature>
<evidence type="ECO:0000256" key="1">
    <source>
        <dbReference type="ARBA" id="ARBA00004651"/>
    </source>
</evidence>
<dbReference type="CDD" id="cd06225">
    <property type="entry name" value="HAMP"/>
    <property type="match status" value="1"/>
</dbReference>
<keyword evidence="3" id="KW-0597">Phosphoprotein</keyword>
<name>A0A916Z798_9BACL</name>
<evidence type="ECO:0000256" key="5">
    <source>
        <dbReference type="ARBA" id="ARBA00022777"/>
    </source>
</evidence>
<evidence type="ECO:0000256" key="7">
    <source>
        <dbReference type="SAM" id="Phobius"/>
    </source>
</evidence>
<evidence type="ECO:0000256" key="3">
    <source>
        <dbReference type="ARBA" id="ARBA00022553"/>
    </source>
</evidence>
<dbReference type="InterPro" id="IPR050640">
    <property type="entry name" value="Bact_2-comp_sensor_kinase"/>
</dbReference>
<feature type="transmembrane region" description="Helical" evidence="7">
    <location>
        <begin position="311"/>
        <end position="334"/>
    </location>
</feature>
<dbReference type="InterPro" id="IPR010559">
    <property type="entry name" value="Sig_transdc_His_kin_internal"/>
</dbReference>
<keyword evidence="10" id="KW-1185">Reference proteome</keyword>
<dbReference type="PANTHER" id="PTHR34220:SF7">
    <property type="entry name" value="SENSOR HISTIDINE KINASE YPDA"/>
    <property type="match status" value="1"/>
</dbReference>
<dbReference type="Pfam" id="PF02518">
    <property type="entry name" value="HATPase_c"/>
    <property type="match status" value="1"/>
</dbReference>
<dbReference type="RefSeq" id="WP_229750420.1">
    <property type="nucleotide sequence ID" value="NZ_BMHP01000003.1"/>
</dbReference>
<evidence type="ECO:0000256" key="6">
    <source>
        <dbReference type="ARBA" id="ARBA00023136"/>
    </source>
</evidence>
<dbReference type="Pfam" id="PF06580">
    <property type="entry name" value="His_kinase"/>
    <property type="match status" value="1"/>
</dbReference>
<evidence type="ECO:0000259" key="8">
    <source>
        <dbReference type="PROSITE" id="PS50885"/>
    </source>
</evidence>
<dbReference type="SMART" id="SM00387">
    <property type="entry name" value="HATPase_c"/>
    <property type="match status" value="1"/>
</dbReference>
<protein>
    <submittedName>
        <fullName evidence="9">Histidine kinase</fullName>
    </submittedName>
</protein>
<keyword evidence="5 9" id="KW-0418">Kinase</keyword>
<dbReference type="SUPFAM" id="SSF55874">
    <property type="entry name" value="ATPase domain of HSP90 chaperone/DNA topoisomerase II/histidine kinase"/>
    <property type="match status" value="1"/>
</dbReference>
<comment type="caution">
    <text evidence="9">The sequence shown here is derived from an EMBL/GenBank/DDBJ whole genome shotgun (WGS) entry which is preliminary data.</text>
</comment>
<dbReference type="Pfam" id="PF00672">
    <property type="entry name" value="HAMP"/>
    <property type="match status" value="1"/>
</dbReference>
<dbReference type="GO" id="GO:0000155">
    <property type="term" value="F:phosphorelay sensor kinase activity"/>
    <property type="evidence" value="ECO:0007669"/>
    <property type="project" value="InterPro"/>
</dbReference>
<evidence type="ECO:0000313" key="9">
    <source>
        <dbReference type="EMBL" id="GGD78478.1"/>
    </source>
</evidence>
<keyword evidence="7" id="KW-0812">Transmembrane</keyword>
<sequence>MSLIKPWLNRKRLTGIQFRSKMILSFFLVIGLTALIMGYSYYRIMSRELKASMLEGLEKLTEQTVDTLELHFKTIGSIGYSYFSDTSVQQFLEGTPSFDNQKYYRNKLEGQKMQTPLISYIQMTRLGGEQFSSYYYYNSTLRSMMADDQKTLHEQARLLDGFPLWTVSITTAKNELKAIHTISYVQQMKRITSNSQYPVGYIQIAMDPDILEKAFLGLDNDEGSSYIVDREGTIIFTSTNDRIGKSIAGDPLFTAYRNNLTGSRYADFQFSKNDKKYIGFAHSLSYGGWTVVGSVPLDRILHKVNVFRNTLILIAVISFVFAMLLGSIIANGVTRPLKELNKKMKLVEMGDFQAYIHVKGADELSTIQHSFNKMTAEIRKLIMKVYETELLKKEAEIKALQSQINPHFLYNTLSTIDSLSSINGDMRVSHICLALGNMLRYNLNGGSFATIQEEINHLNQYLSIYQIRFSDQFHYEMKVDEQVEDVVIPKFLIQPLVENAIIHGLEQKLGYKSVQVAIRSLDEQRLEISVADNGTGMDPAAIEMLERRLTDPSKLAFRHSPSSAKTRIGLANVLKRIEMYYDLNPVISIESTVGEGTRIQFILPKQTGGGDKHEDHDR</sequence>
<dbReference type="PROSITE" id="PS50885">
    <property type="entry name" value="HAMP"/>
    <property type="match status" value="1"/>
</dbReference>
<keyword evidence="2" id="KW-1003">Cell membrane</keyword>
<dbReference type="SUPFAM" id="SSF158472">
    <property type="entry name" value="HAMP domain-like"/>
    <property type="match status" value="1"/>
</dbReference>
<dbReference type="PANTHER" id="PTHR34220">
    <property type="entry name" value="SENSOR HISTIDINE KINASE YPDA"/>
    <property type="match status" value="1"/>
</dbReference>
<dbReference type="InterPro" id="IPR003660">
    <property type="entry name" value="HAMP_dom"/>
</dbReference>
<reference evidence="9" key="1">
    <citation type="journal article" date="2014" name="Int. J. Syst. Evol. Microbiol.">
        <title>Complete genome sequence of Corynebacterium casei LMG S-19264T (=DSM 44701T), isolated from a smear-ripened cheese.</title>
        <authorList>
            <consortium name="US DOE Joint Genome Institute (JGI-PGF)"/>
            <person name="Walter F."/>
            <person name="Albersmeier A."/>
            <person name="Kalinowski J."/>
            <person name="Ruckert C."/>
        </authorList>
    </citation>
    <scope>NUCLEOTIDE SEQUENCE</scope>
    <source>
        <strain evidence="9">CGMCC 1.15178</strain>
    </source>
</reference>
<dbReference type="GO" id="GO:0005886">
    <property type="term" value="C:plasma membrane"/>
    <property type="evidence" value="ECO:0007669"/>
    <property type="project" value="UniProtKB-SubCell"/>
</dbReference>
<reference evidence="9" key="2">
    <citation type="submission" date="2020-09" db="EMBL/GenBank/DDBJ databases">
        <authorList>
            <person name="Sun Q."/>
            <person name="Zhou Y."/>
        </authorList>
    </citation>
    <scope>NUCLEOTIDE SEQUENCE</scope>
    <source>
        <strain evidence="9">CGMCC 1.15178</strain>
    </source>
</reference>
<dbReference type="InterPro" id="IPR036890">
    <property type="entry name" value="HATPase_C_sf"/>
</dbReference>
<dbReference type="Gene3D" id="3.30.450.20">
    <property type="entry name" value="PAS domain"/>
    <property type="match status" value="1"/>
</dbReference>
<dbReference type="AlphaFoldDB" id="A0A916Z798"/>
<evidence type="ECO:0000256" key="4">
    <source>
        <dbReference type="ARBA" id="ARBA00022679"/>
    </source>
</evidence>
<keyword evidence="4" id="KW-0808">Transferase</keyword>
<keyword evidence="6 7" id="KW-0472">Membrane</keyword>